<reference evidence="2 3" key="1">
    <citation type="submission" date="2023-12" db="EMBL/GenBank/DDBJ databases">
        <title>Novel species of the genus Arcicella isolated from rivers.</title>
        <authorList>
            <person name="Lu H."/>
        </authorList>
    </citation>
    <scope>NUCLEOTIDE SEQUENCE [LARGE SCALE GENOMIC DNA]</scope>
    <source>
        <strain evidence="2 3">DC25W</strain>
    </source>
</reference>
<dbReference type="Gene3D" id="3.30.950.30">
    <property type="entry name" value="Schlafen, AAA domain"/>
    <property type="match status" value="1"/>
</dbReference>
<name>A0ABU5SLA7_9BACT</name>
<protein>
    <submittedName>
        <fullName evidence="2">ATP-binding protein</fullName>
    </submittedName>
</protein>
<keyword evidence="2" id="KW-0547">Nucleotide-binding</keyword>
<dbReference type="Proteomes" id="UP001302222">
    <property type="component" value="Unassembled WGS sequence"/>
</dbReference>
<keyword evidence="2" id="KW-0067">ATP-binding</keyword>
<dbReference type="GO" id="GO:0005524">
    <property type="term" value="F:ATP binding"/>
    <property type="evidence" value="ECO:0007669"/>
    <property type="project" value="UniProtKB-KW"/>
</dbReference>
<evidence type="ECO:0000259" key="1">
    <source>
        <dbReference type="Pfam" id="PF04326"/>
    </source>
</evidence>
<gene>
    <name evidence="2" type="ORF">VB798_15710</name>
</gene>
<accession>A0ABU5SLA7</accession>
<sequence>MKEKDFDYIIEFENESSVLDFKATQYRKEKHVDLIKDIIAMANVNNKEDKFIIVGVNLKSNGERDILGISDEFVDDAIYQQLVNKNVEPEINFSYYPYKYQSVMVGIFHIHNNINPPYMLKKNHKTLNEGDSFIRKGSSQERITRKDIDLFYSQKFAQKDFSKNVNLVFKDSEDKKIFIPVLSDLEYPSDNARNQILKIIKEKEEVLKKTKDENFPSLAFLYSNSYKPILGLDSYKNRSISTLNENLLNLKKDYKNSDLYYQFETKANQINLTIINSSNEYIEDASIEVYIKKSDGLIVANTIYSAPSASSSWGQLPYDMDVEPLWDKFNYPSVKETNENYIIVEDLDVIKHHVPKDAFKVPIRLFVSDEYTNDKITLKAKIFGKNLYQPLEYELDIIISK</sequence>
<dbReference type="Pfam" id="PF04326">
    <property type="entry name" value="SLFN_AlbA_2"/>
    <property type="match status" value="1"/>
</dbReference>
<proteinExistence type="predicted"/>
<dbReference type="InterPro" id="IPR007421">
    <property type="entry name" value="Schlafen_AlbA_2_dom"/>
</dbReference>
<dbReference type="InterPro" id="IPR038461">
    <property type="entry name" value="Schlafen_AlbA_2_dom_sf"/>
</dbReference>
<evidence type="ECO:0000313" key="3">
    <source>
        <dbReference type="Proteomes" id="UP001302222"/>
    </source>
</evidence>
<organism evidence="2 3">
    <name type="scientific">Arcicella lustrica</name>
    <dbReference type="NCBI Taxonomy" id="2984196"/>
    <lineage>
        <taxon>Bacteria</taxon>
        <taxon>Pseudomonadati</taxon>
        <taxon>Bacteroidota</taxon>
        <taxon>Cytophagia</taxon>
        <taxon>Cytophagales</taxon>
        <taxon>Flectobacillaceae</taxon>
        <taxon>Arcicella</taxon>
    </lineage>
</organism>
<keyword evidence="3" id="KW-1185">Reference proteome</keyword>
<feature type="domain" description="Schlafen AlbA-2" evidence="1">
    <location>
        <begin position="15"/>
        <end position="143"/>
    </location>
</feature>
<dbReference type="EMBL" id="JAYGIM010000012">
    <property type="protein sequence ID" value="MEA5428040.1"/>
    <property type="molecule type" value="Genomic_DNA"/>
</dbReference>
<evidence type="ECO:0000313" key="2">
    <source>
        <dbReference type="EMBL" id="MEA5428040.1"/>
    </source>
</evidence>
<dbReference type="RefSeq" id="WP_323259997.1">
    <property type="nucleotide sequence ID" value="NZ_JAYGIM010000012.1"/>
</dbReference>
<comment type="caution">
    <text evidence="2">The sequence shown here is derived from an EMBL/GenBank/DDBJ whole genome shotgun (WGS) entry which is preliminary data.</text>
</comment>